<keyword evidence="17" id="KW-1185">Reference proteome</keyword>
<dbReference type="GO" id="GO:0005789">
    <property type="term" value="C:endoplasmic reticulum membrane"/>
    <property type="evidence" value="ECO:0007669"/>
    <property type="project" value="UniProtKB-SubCell"/>
</dbReference>
<keyword evidence="10 15" id="KW-0560">Oxidoreductase</keyword>
<dbReference type="STRING" id="35570.A0A1I8PHW3"/>
<dbReference type="PRINTS" id="PR00465">
    <property type="entry name" value="EP450IV"/>
</dbReference>
<dbReference type="InterPro" id="IPR050476">
    <property type="entry name" value="Insect_CytP450_Detox"/>
</dbReference>
<evidence type="ECO:0000256" key="10">
    <source>
        <dbReference type="ARBA" id="ARBA00023002"/>
    </source>
</evidence>
<comment type="function">
    <text evidence="2">May be involved in the metabolism of insect hormones and in the breakdown of synthetic insecticides.</text>
</comment>
<dbReference type="Proteomes" id="UP000095300">
    <property type="component" value="Unassembled WGS sequence"/>
</dbReference>
<evidence type="ECO:0000256" key="2">
    <source>
        <dbReference type="ARBA" id="ARBA00003690"/>
    </source>
</evidence>
<evidence type="ECO:0000313" key="16">
    <source>
        <dbReference type="EnsemblMetazoa" id="SCAU008193-PA"/>
    </source>
</evidence>
<evidence type="ECO:0008006" key="18">
    <source>
        <dbReference type="Google" id="ProtNLM"/>
    </source>
</evidence>
<evidence type="ECO:0000256" key="8">
    <source>
        <dbReference type="ARBA" id="ARBA00022824"/>
    </source>
</evidence>
<evidence type="ECO:0000256" key="7">
    <source>
        <dbReference type="ARBA" id="ARBA00022723"/>
    </source>
</evidence>
<dbReference type="PANTHER" id="PTHR24292:SF84">
    <property type="entry name" value="CYTOCHROME P450 28A5-RELATED"/>
    <property type="match status" value="1"/>
</dbReference>
<evidence type="ECO:0000256" key="11">
    <source>
        <dbReference type="ARBA" id="ARBA00023004"/>
    </source>
</evidence>
<dbReference type="Pfam" id="PF00067">
    <property type="entry name" value="p450"/>
    <property type="match status" value="1"/>
</dbReference>
<keyword evidence="9" id="KW-0492">Microsome</keyword>
<evidence type="ECO:0000256" key="14">
    <source>
        <dbReference type="PIRSR" id="PIRSR602403-1"/>
    </source>
</evidence>
<dbReference type="Gene3D" id="1.10.630.10">
    <property type="entry name" value="Cytochrome P450"/>
    <property type="match status" value="1"/>
</dbReference>
<organism evidence="16 17">
    <name type="scientific">Stomoxys calcitrans</name>
    <name type="common">Stable fly</name>
    <name type="synonym">Conops calcitrans</name>
    <dbReference type="NCBI Taxonomy" id="35570"/>
    <lineage>
        <taxon>Eukaryota</taxon>
        <taxon>Metazoa</taxon>
        <taxon>Ecdysozoa</taxon>
        <taxon>Arthropoda</taxon>
        <taxon>Hexapoda</taxon>
        <taxon>Insecta</taxon>
        <taxon>Pterygota</taxon>
        <taxon>Neoptera</taxon>
        <taxon>Endopterygota</taxon>
        <taxon>Diptera</taxon>
        <taxon>Brachycera</taxon>
        <taxon>Muscomorpha</taxon>
        <taxon>Muscoidea</taxon>
        <taxon>Muscidae</taxon>
        <taxon>Stomoxys</taxon>
    </lineage>
</organism>
<protein>
    <recommendedName>
        <fullName evidence="18">Cytochrome P450</fullName>
    </recommendedName>
</protein>
<keyword evidence="13" id="KW-0472">Membrane</keyword>
<evidence type="ECO:0000256" key="3">
    <source>
        <dbReference type="ARBA" id="ARBA00004174"/>
    </source>
</evidence>
<dbReference type="GO" id="GO:0005506">
    <property type="term" value="F:iron ion binding"/>
    <property type="evidence" value="ECO:0007669"/>
    <property type="project" value="InterPro"/>
</dbReference>
<evidence type="ECO:0000256" key="4">
    <source>
        <dbReference type="ARBA" id="ARBA00004406"/>
    </source>
</evidence>
<dbReference type="AlphaFoldDB" id="A0A1I8PHW3"/>
<evidence type="ECO:0000256" key="6">
    <source>
        <dbReference type="ARBA" id="ARBA00022617"/>
    </source>
</evidence>
<dbReference type="GO" id="GO:0020037">
    <property type="term" value="F:heme binding"/>
    <property type="evidence" value="ECO:0007669"/>
    <property type="project" value="InterPro"/>
</dbReference>
<dbReference type="EnsemblMetazoa" id="SCAU008193-RA">
    <property type="protein sequence ID" value="SCAU008193-PA"/>
    <property type="gene ID" value="SCAU008193"/>
</dbReference>
<dbReference type="SUPFAM" id="SSF48264">
    <property type="entry name" value="Cytochrome P450"/>
    <property type="match status" value="1"/>
</dbReference>
<dbReference type="InterPro" id="IPR036396">
    <property type="entry name" value="Cyt_P450_sf"/>
</dbReference>
<evidence type="ECO:0000313" key="17">
    <source>
        <dbReference type="Proteomes" id="UP000095300"/>
    </source>
</evidence>
<keyword evidence="12 15" id="KW-0503">Monooxygenase</keyword>
<evidence type="ECO:0000256" key="15">
    <source>
        <dbReference type="RuleBase" id="RU000461"/>
    </source>
</evidence>
<evidence type="ECO:0000256" key="5">
    <source>
        <dbReference type="ARBA" id="ARBA00010617"/>
    </source>
</evidence>
<evidence type="ECO:0000256" key="12">
    <source>
        <dbReference type="ARBA" id="ARBA00023033"/>
    </source>
</evidence>
<comment type="subcellular location">
    <subcellularLocation>
        <location evidence="4">Endoplasmic reticulum membrane</location>
        <topology evidence="4">Peripheral membrane protein</topology>
    </subcellularLocation>
    <subcellularLocation>
        <location evidence="3">Microsome membrane</location>
        <topology evidence="3">Peripheral membrane protein</topology>
    </subcellularLocation>
</comment>
<evidence type="ECO:0000256" key="1">
    <source>
        <dbReference type="ARBA" id="ARBA00001971"/>
    </source>
</evidence>
<proteinExistence type="inferred from homology"/>
<dbReference type="CDD" id="cd11056">
    <property type="entry name" value="CYP6-like"/>
    <property type="match status" value="1"/>
</dbReference>
<gene>
    <name evidence="16" type="primary">106089987</name>
</gene>
<dbReference type="PANTHER" id="PTHR24292">
    <property type="entry name" value="CYTOCHROME P450"/>
    <property type="match status" value="1"/>
</dbReference>
<accession>A0A1I8PHW3</accession>
<dbReference type="GO" id="GO:0016705">
    <property type="term" value="F:oxidoreductase activity, acting on paired donors, with incorporation or reduction of molecular oxygen"/>
    <property type="evidence" value="ECO:0007669"/>
    <property type="project" value="InterPro"/>
</dbReference>
<dbReference type="PRINTS" id="PR00385">
    <property type="entry name" value="P450"/>
</dbReference>
<dbReference type="GO" id="GO:0004497">
    <property type="term" value="F:monooxygenase activity"/>
    <property type="evidence" value="ECO:0007669"/>
    <property type="project" value="UniProtKB-KW"/>
</dbReference>
<reference evidence="16" key="1">
    <citation type="submission" date="2020-05" db="UniProtKB">
        <authorList>
            <consortium name="EnsemblMetazoa"/>
        </authorList>
    </citation>
    <scope>IDENTIFICATION</scope>
    <source>
        <strain evidence="16">USDA</strain>
    </source>
</reference>
<dbReference type="OrthoDB" id="2789670at2759"/>
<dbReference type="KEGG" id="scac:106089987"/>
<keyword evidence="6 14" id="KW-0349">Heme</keyword>
<name>A0A1I8PHW3_STOCA</name>
<dbReference type="InterPro" id="IPR001128">
    <property type="entry name" value="Cyt_P450"/>
</dbReference>
<evidence type="ECO:0000256" key="9">
    <source>
        <dbReference type="ARBA" id="ARBA00022848"/>
    </source>
</evidence>
<comment type="cofactor">
    <cofactor evidence="1 14">
        <name>heme</name>
        <dbReference type="ChEBI" id="CHEBI:30413"/>
    </cofactor>
</comment>
<sequence length="504" mass="58260">MDSLLITATLILGLLGLLYGFLISNIGGWKKKGVPEAKSYPGIGTFPATFTQSRHFIYDVDEVYRQFRNKNKYVGVYSGRAPQFLILDPELAHKIYVNDFNSFHDNEFGEYIDEKSDLISANNPFFLRGEEWKERRTEMIPGMTPNRIKSAYPVTLDVCKRLSDYINQKTKLPPQDGLDMYELCLKYTTEVVSDCVLGINAASISDNPSHLVQQVQDLFRPSTSLILQQIAISLLPCTKHIWKMTFFNKSVTKYFFDLMENAIEMRRKHSNNRVDFLNFLLHLQEKKKLPSKIMGANIMTFLTDGFFTTAQTVAHCLLYLARNPKIQEKLREEILNNINEDGIVTFESLSEMPYLNACFNEAIRILPPLPMNTKLCTKPYEFVNSDGRSYKMKKGEVVVIIPYSYHHDERYFEEPEKFKPERFLGDKSLKEYREEGKYLGFGDGPRICMGMRFALTQGKAAIVELVRHFHLKVNPKTRNDNVLDKKEFLTRLDGGIWLDFEAIK</sequence>
<dbReference type="InterPro" id="IPR002403">
    <property type="entry name" value="Cyt_P450_E_grp-IV"/>
</dbReference>
<evidence type="ECO:0000256" key="13">
    <source>
        <dbReference type="ARBA" id="ARBA00023136"/>
    </source>
</evidence>
<dbReference type="VEuPathDB" id="VectorBase:SCAU008193"/>
<keyword evidence="11 14" id="KW-0408">Iron</keyword>
<dbReference type="InterPro" id="IPR017972">
    <property type="entry name" value="Cyt_P450_CS"/>
</dbReference>
<comment type="similarity">
    <text evidence="5 15">Belongs to the cytochrome P450 family.</text>
</comment>
<dbReference type="PROSITE" id="PS00086">
    <property type="entry name" value="CYTOCHROME_P450"/>
    <property type="match status" value="1"/>
</dbReference>
<keyword evidence="8" id="KW-0256">Endoplasmic reticulum</keyword>
<feature type="binding site" description="axial binding residue" evidence="14">
    <location>
        <position position="448"/>
    </location>
    <ligand>
        <name>heme</name>
        <dbReference type="ChEBI" id="CHEBI:30413"/>
    </ligand>
    <ligandPart>
        <name>Fe</name>
        <dbReference type="ChEBI" id="CHEBI:18248"/>
    </ligandPart>
</feature>
<keyword evidence="7 14" id="KW-0479">Metal-binding</keyword>